<dbReference type="GO" id="GO:0016020">
    <property type="term" value="C:membrane"/>
    <property type="evidence" value="ECO:0007669"/>
    <property type="project" value="UniProtKB-SubCell"/>
</dbReference>
<dbReference type="AlphaFoldDB" id="A0A840E658"/>
<dbReference type="Pfam" id="PF20216">
    <property type="entry name" value="DUF6576"/>
    <property type="match status" value="1"/>
</dbReference>
<gene>
    <name evidence="8" type="ORF">GGR28_003802</name>
</gene>
<feature type="domain" description="Peptidase S54 rhomboid" evidence="6">
    <location>
        <begin position="43"/>
        <end position="187"/>
    </location>
</feature>
<dbReference type="Gene3D" id="1.20.1540.10">
    <property type="entry name" value="Rhomboid-like"/>
    <property type="match status" value="1"/>
</dbReference>
<feature type="transmembrane region" description="Helical" evidence="5">
    <location>
        <begin position="137"/>
        <end position="160"/>
    </location>
</feature>
<feature type="transmembrane region" description="Helical" evidence="5">
    <location>
        <begin position="85"/>
        <end position="102"/>
    </location>
</feature>
<evidence type="ECO:0000256" key="5">
    <source>
        <dbReference type="SAM" id="Phobius"/>
    </source>
</evidence>
<comment type="subcellular location">
    <subcellularLocation>
        <location evidence="1">Membrane</location>
        <topology evidence="1">Multi-pass membrane protein</topology>
    </subcellularLocation>
</comment>
<dbReference type="InterPro" id="IPR046483">
    <property type="entry name" value="DUF6576"/>
</dbReference>
<dbReference type="EMBL" id="JACIFF010000020">
    <property type="protein sequence ID" value="MBB4081154.1"/>
    <property type="molecule type" value="Genomic_DNA"/>
</dbReference>
<feature type="transmembrane region" description="Helical" evidence="5">
    <location>
        <begin position="6"/>
        <end position="23"/>
    </location>
</feature>
<feature type="transmembrane region" description="Helical" evidence="5">
    <location>
        <begin position="192"/>
        <end position="213"/>
    </location>
</feature>
<keyword evidence="2 5" id="KW-0812">Transmembrane</keyword>
<dbReference type="SUPFAM" id="SSF144091">
    <property type="entry name" value="Rhomboid-like"/>
    <property type="match status" value="1"/>
</dbReference>
<dbReference type="PANTHER" id="PTHR43731">
    <property type="entry name" value="RHOMBOID PROTEASE"/>
    <property type="match status" value="1"/>
</dbReference>
<feature type="transmembrane region" description="Helical" evidence="5">
    <location>
        <begin position="167"/>
        <end position="186"/>
    </location>
</feature>
<evidence type="ECO:0000313" key="9">
    <source>
        <dbReference type="Proteomes" id="UP000576209"/>
    </source>
</evidence>
<proteinExistence type="predicted"/>
<keyword evidence="9" id="KW-1185">Reference proteome</keyword>
<dbReference type="InterPro" id="IPR022764">
    <property type="entry name" value="Peptidase_S54_rhomboid_dom"/>
</dbReference>
<feature type="domain" description="DUF6576" evidence="7">
    <location>
        <begin position="237"/>
        <end position="269"/>
    </location>
</feature>
<reference evidence="8 9" key="1">
    <citation type="submission" date="2020-08" db="EMBL/GenBank/DDBJ databases">
        <title>Genomic Encyclopedia of Type Strains, Phase IV (KMG-IV): sequencing the most valuable type-strain genomes for metagenomic binning, comparative biology and taxonomic classification.</title>
        <authorList>
            <person name="Goeker M."/>
        </authorList>
    </citation>
    <scope>NUCLEOTIDE SEQUENCE [LARGE SCALE GENOMIC DNA]</scope>
    <source>
        <strain evidence="8 9">DSM 105137</strain>
    </source>
</reference>
<feature type="transmembrane region" description="Helical" evidence="5">
    <location>
        <begin position="109"/>
        <end position="131"/>
    </location>
</feature>
<evidence type="ECO:0000259" key="7">
    <source>
        <dbReference type="Pfam" id="PF20216"/>
    </source>
</evidence>
<keyword evidence="8" id="KW-0645">Protease</keyword>
<feature type="transmembrane region" description="Helical" evidence="5">
    <location>
        <begin position="53"/>
        <end position="73"/>
    </location>
</feature>
<name>A0A840E658_9BACT</name>
<dbReference type="InterPro" id="IPR050925">
    <property type="entry name" value="Rhomboid_protease_S54"/>
</dbReference>
<dbReference type="Proteomes" id="UP000576209">
    <property type="component" value="Unassembled WGS sequence"/>
</dbReference>
<evidence type="ECO:0000256" key="4">
    <source>
        <dbReference type="ARBA" id="ARBA00023136"/>
    </source>
</evidence>
<dbReference type="RefSeq" id="WP_183497379.1">
    <property type="nucleotide sequence ID" value="NZ_JACIFF010000020.1"/>
</dbReference>
<evidence type="ECO:0000256" key="2">
    <source>
        <dbReference type="ARBA" id="ARBA00022692"/>
    </source>
</evidence>
<evidence type="ECO:0000256" key="1">
    <source>
        <dbReference type="ARBA" id="ARBA00004141"/>
    </source>
</evidence>
<keyword evidence="3 5" id="KW-1133">Transmembrane helix</keyword>
<organism evidence="8 9">
    <name type="scientific">Neolewinella aquimaris</name>
    <dbReference type="NCBI Taxonomy" id="1835722"/>
    <lineage>
        <taxon>Bacteria</taxon>
        <taxon>Pseudomonadati</taxon>
        <taxon>Bacteroidota</taxon>
        <taxon>Saprospiria</taxon>
        <taxon>Saprospirales</taxon>
        <taxon>Lewinellaceae</taxon>
        <taxon>Neolewinella</taxon>
    </lineage>
</organism>
<dbReference type="PANTHER" id="PTHR43731:SF34">
    <property type="entry name" value="PEPTIDASE S54 RHOMBOID DOMAIN-CONTAINING PROTEIN"/>
    <property type="match status" value="1"/>
</dbReference>
<comment type="caution">
    <text evidence="8">The sequence shown here is derived from an EMBL/GenBank/DDBJ whole genome shotgun (WGS) entry which is preliminary data.</text>
</comment>
<dbReference type="Pfam" id="PF01694">
    <property type="entry name" value="Rhomboid"/>
    <property type="match status" value="1"/>
</dbReference>
<keyword evidence="4 5" id="KW-0472">Membrane</keyword>
<evidence type="ECO:0000259" key="6">
    <source>
        <dbReference type="Pfam" id="PF01694"/>
    </source>
</evidence>
<accession>A0A840E658</accession>
<evidence type="ECO:0000313" key="8">
    <source>
        <dbReference type="EMBL" id="MBB4081154.1"/>
    </source>
</evidence>
<sequence>MISQGIAGTLILIFTGLITYLGLSRKSYQDEYKLDVDEILINKEYHRLFSSGFLHANWIHFAFNMGALISFSLSLEMVFGVRNFLLVYFLSLLGGNVFALFIHRNHGDYTAVGASGAVSGVIASSILLYPFSEIGLLFIPISFTSWIFGLALIIVSILGIKSQADNIGHEAHLGGIITGILLTVVLRHEVVFANWWVLLLLLLPISGFMYVIFYRPEVLITNKWNFETPKINLTSRREVSVDDVLDKIKSEGFSALTKKEKEILQKSSEQR</sequence>
<dbReference type="InterPro" id="IPR035952">
    <property type="entry name" value="Rhomboid-like_sf"/>
</dbReference>
<dbReference type="GO" id="GO:0004252">
    <property type="term" value="F:serine-type endopeptidase activity"/>
    <property type="evidence" value="ECO:0007669"/>
    <property type="project" value="InterPro"/>
</dbReference>
<keyword evidence="8" id="KW-0378">Hydrolase</keyword>
<dbReference type="GO" id="GO:0006508">
    <property type="term" value="P:proteolysis"/>
    <property type="evidence" value="ECO:0007669"/>
    <property type="project" value="UniProtKB-KW"/>
</dbReference>
<evidence type="ECO:0000256" key="3">
    <source>
        <dbReference type="ARBA" id="ARBA00022989"/>
    </source>
</evidence>
<protein>
    <submittedName>
        <fullName evidence="8">Membrane associated rhomboid family serine protease</fullName>
    </submittedName>
</protein>